<reference evidence="1 2" key="1">
    <citation type="journal article" date="2012" name="J. Bacteriol.">
        <title>Draft Genome Sequence of the Purple Photosynthetic Bacterium Phaeospirillum molischianum DSM120, a Particularly Versatile Bacterium.</title>
        <authorList>
            <person name="Duquesne K."/>
            <person name="Prima V."/>
            <person name="Ji B."/>
            <person name="Rouy Z."/>
            <person name="Medigue C."/>
            <person name="Talla E."/>
            <person name="Sturgis J.N."/>
        </authorList>
    </citation>
    <scope>NUCLEOTIDE SEQUENCE [LARGE SCALE GENOMIC DNA]</scope>
    <source>
        <strain evidence="2">DSM120</strain>
    </source>
</reference>
<accession>H8FS51</accession>
<organism evidence="1 2">
    <name type="scientific">Magnetospirillum molischianum DSM 120</name>
    <dbReference type="NCBI Taxonomy" id="1150626"/>
    <lineage>
        <taxon>Bacteria</taxon>
        <taxon>Pseudomonadati</taxon>
        <taxon>Pseudomonadota</taxon>
        <taxon>Alphaproteobacteria</taxon>
        <taxon>Rhodospirillales</taxon>
        <taxon>Rhodospirillaceae</taxon>
        <taxon>Magnetospirillum</taxon>
    </lineage>
</organism>
<comment type="caution">
    <text evidence="1">The sequence shown here is derived from an EMBL/GenBank/DDBJ whole genome shotgun (WGS) entry which is preliminary data.</text>
</comment>
<gene>
    <name evidence="1" type="ORF">PHAMO_270030</name>
</gene>
<dbReference type="AlphaFoldDB" id="H8FS51"/>
<proteinExistence type="predicted"/>
<sequence length="106" mass="11622">MMHPSLAERCWPFTTIETLPLIEPDVTAPMQLVARAPSPPVVLVVMSPVLTVMLTSPWIDGDAPLALSCCAIAGSAVRDSIRTAARQCFARSLLPIKRQNIIFHHY</sequence>
<name>H8FS51_MAGML</name>
<protein>
    <submittedName>
        <fullName evidence="1">Uncharacterized protein</fullName>
    </submittedName>
</protein>
<evidence type="ECO:0000313" key="2">
    <source>
        <dbReference type="Proteomes" id="UP000004169"/>
    </source>
</evidence>
<keyword evidence="2" id="KW-1185">Reference proteome</keyword>
<evidence type="ECO:0000313" key="1">
    <source>
        <dbReference type="EMBL" id="CCG41189.1"/>
    </source>
</evidence>
<dbReference type="STRING" id="1150626.PHAMO_270030"/>
<dbReference type="EMBL" id="CAHP01000020">
    <property type="protein sequence ID" value="CCG41189.1"/>
    <property type="molecule type" value="Genomic_DNA"/>
</dbReference>
<dbReference type="Proteomes" id="UP000004169">
    <property type="component" value="Unassembled WGS sequence"/>
</dbReference>